<comment type="caution">
    <text evidence="5">The sequence shown here is derived from an EMBL/GenBank/DDBJ whole genome shotgun (WGS) entry which is preliminary data.</text>
</comment>
<proteinExistence type="inferred from homology"/>
<feature type="compositionally biased region" description="Low complexity" evidence="4">
    <location>
        <begin position="13"/>
        <end position="38"/>
    </location>
</feature>
<feature type="compositionally biased region" description="Pro residues" evidence="4">
    <location>
        <begin position="1"/>
        <end position="12"/>
    </location>
</feature>
<sequence>MMEPRNPSPSPSPVRVLIRPPSSPSPSSSDHTSPASAPLLRSSDGVVVVGFIARRHDDSAQLLNRVIDSNAFASGNLDVPLLFDDEEARKWFERRRISYFHDLDKGILFLQFSSTRCPAIGAAEPPGFDSAVEEHDFGDLQGMLFMFSVCHVIIYIQEGSHFGTRILRNFRALQAAKHAMAPFVRSQTMPPLPSRSHPLSSSRTASSANNSSPGRGGGNLSRNASAISLMSGLGSYASLFPGHCIPVTLFVFVDDFSSLSNSSTNGEESSDCSSLNQSSSLSSVAKGNLPGKGSGSVVVLARPASRSEGGLRKKLQLSLEAQIRFLVKKCRTLTGSEITHSGVRTGGTSTTAPLFSLDAARTVVLLDRFSNQRGESLEFASGLVDDVLNGKATSDSLLLESHGQSASKEDLISVKEFIYRQSDILRGRGGLINTNSGSAAGVGMVAVAAAAAAASAASGKTFTTPDLPSLEVWLSSSSHILSGVLCAKGGCLDEFEIMKRKPRPRNSVSSTVEGSLKSTNPLDVAVSWLQSGRGLNTKFSTLWCQRAIPAAKEIYLKDLPSCYPTSQHEAHLDKALHAFRSMVKGPAVELFAKKLEKECTSIWKSGRQLCDAVSLTGKPCMHQRHDVETNNSDIRASPKPHSSGYFFLHACACGRSRQLCPDPFDFESANASCFSDCDKLLPAVKLPETEVAGPVQPSSWSLLRIGGSRYYESSKGLLQSGFCATEKFLLKWTIYLEKRKIPNGSKEDIVKPGSIIREPQVEYIAEAKKTAVRQAHPAVQNGVEYQGASLDIMKADDKKISFGRGFPIFKMRKPFSEVVAGSAASDSGFPPLQQRKLPTPGSEKGVKQSRSSNQTVEQVNAAIDHQISQKSQHVSSTQGPVDGNGNNICRDGDPFLRIGSNVVPVFLNGGERNKSHSLKHVIVYVGFEHECPRGHRFLLNAEHLTEFGSSYYLSEESYMSSVQPAGRNQAYHSKASKNASWNKVRRSSNEILSSVSNKERDLNKSNEMIHNGDLNSDGLIHSSMNALAKPQNLMKDFGDGLQAICMDGDDNAFSMLNQNLPIYMICPHCKHSRNNKDTPNVKYASGISQLKRIFLVTPAFPVILATCPVVQFETSCLPPSVPNREQKLLFSLGCEVILPPESFLTLKLPFVYGVQLEDGNKHTLNPFEQQPEMTAWITKGTILQILSKGNSDEGYQTQ</sequence>
<feature type="region of interest" description="Disordered" evidence="4">
    <location>
        <begin position="1"/>
        <end position="39"/>
    </location>
</feature>
<evidence type="ECO:0000313" key="6">
    <source>
        <dbReference type="Proteomes" id="UP001386955"/>
    </source>
</evidence>
<evidence type="ECO:0000256" key="4">
    <source>
        <dbReference type="SAM" id="MobiDB-lite"/>
    </source>
</evidence>
<evidence type="ECO:0000313" key="5">
    <source>
        <dbReference type="EMBL" id="KAK7402102.1"/>
    </source>
</evidence>
<feature type="compositionally biased region" description="Polar residues" evidence="4">
    <location>
        <begin position="866"/>
        <end position="887"/>
    </location>
</feature>
<dbReference type="EMBL" id="JAYMYS010000003">
    <property type="protein sequence ID" value="KAK7402102.1"/>
    <property type="molecule type" value="Genomic_DNA"/>
</dbReference>
<dbReference type="PANTHER" id="PTHR13091">
    <property type="entry name" value="AMPLIFIED IN BREAST CANCER 2-RELATED"/>
    <property type="match status" value="1"/>
</dbReference>
<dbReference type="PANTHER" id="PTHR13091:SF0">
    <property type="entry name" value="NONSENSE-MEDIATED MRNA DECAY FACTOR SMG8"/>
    <property type="match status" value="1"/>
</dbReference>
<dbReference type="InterPro" id="IPR019354">
    <property type="entry name" value="SMG8-like"/>
</dbReference>
<comment type="similarity">
    <text evidence="1">Belongs to the SMG8 family.</text>
</comment>
<accession>A0AAN9SQ20</accession>
<dbReference type="AlphaFoldDB" id="A0AAN9SQ20"/>
<feature type="compositionally biased region" description="Polar residues" evidence="4">
    <location>
        <begin position="848"/>
        <end position="858"/>
    </location>
</feature>
<feature type="region of interest" description="Disordered" evidence="4">
    <location>
        <begin position="184"/>
        <end position="219"/>
    </location>
</feature>
<feature type="region of interest" description="Disordered" evidence="4">
    <location>
        <begin position="823"/>
        <end position="888"/>
    </location>
</feature>
<evidence type="ECO:0000256" key="2">
    <source>
        <dbReference type="ARBA" id="ARBA00023161"/>
    </source>
</evidence>
<dbReference type="Pfam" id="PF10220">
    <property type="entry name" value="Smg8_Smg9"/>
    <property type="match status" value="3"/>
</dbReference>
<name>A0AAN9SQ20_PSOTE</name>
<evidence type="ECO:0000256" key="1">
    <source>
        <dbReference type="ARBA" id="ARBA00006443"/>
    </source>
</evidence>
<keyword evidence="2" id="KW-0866">Nonsense-mediated mRNA decay</keyword>
<dbReference type="Proteomes" id="UP001386955">
    <property type="component" value="Unassembled WGS sequence"/>
</dbReference>
<protein>
    <recommendedName>
        <fullName evidence="3">Nonsense-mediated mRNA decay factor SMG8</fullName>
    </recommendedName>
</protein>
<evidence type="ECO:0000256" key="3">
    <source>
        <dbReference type="ARBA" id="ARBA00029509"/>
    </source>
</evidence>
<gene>
    <name evidence="5" type="ORF">VNO78_14101</name>
</gene>
<reference evidence="5 6" key="1">
    <citation type="submission" date="2024-01" db="EMBL/GenBank/DDBJ databases">
        <title>The genomes of 5 underutilized Papilionoideae crops provide insights into root nodulation and disease resistanc.</title>
        <authorList>
            <person name="Jiang F."/>
        </authorList>
    </citation>
    <scope>NUCLEOTIDE SEQUENCE [LARGE SCALE GENOMIC DNA]</scope>
    <source>
        <strain evidence="5">DUOXIRENSHENG_FW03</strain>
        <tissue evidence="5">Leaves</tissue>
    </source>
</reference>
<dbReference type="GO" id="GO:0000184">
    <property type="term" value="P:nuclear-transcribed mRNA catabolic process, nonsense-mediated decay"/>
    <property type="evidence" value="ECO:0007669"/>
    <property type="project" value="UniProtKB-KW"/>
</dbReference>
<feature type="compositionally biased region" description="Low complexity" evidence="4">
    <location>
        <begin position="194"/>
        <end position="213"/>
    </location>
</feature>
<keyword evidence="6" id="KW-1185">Reference proteome</keyword>
<organism evidence="5 6">
    <name type="scientific">Psophocarpus tetragonolobus</name>
    <name type="common">Winged bean</name>
    <name type="synonym">Dolichos tetragonolobus</name>
    <dbReference type="NCBI Taxonomy" id="3891"/>
    <lineage>
        <taxon>Eukaryota</taxon>
        <taxon>Viridiplantae</taxon>
        <taxon>Streptophyta</taxon>
        <taxon>Embryophyta</taxon>
        <taxon>Tracheophyta</taxon>
        <taxon>Spermatophyta</taxon>
        <taxon>Magnoliopsida</taxon>
        <taxon>eudicotyledons</taxon>
        <taxon>Gunneridae</taxon>
        <taxon>Pentapetalae</taxon>
        <taxon>rosids</taxon>
        <taxon>fabids</taxon>
        <taxon>Fabales</taxon>
        <taxon>Fabaceae</taxon>
        <taxon>Papilionoideae</taxon>
        <taxon>50 kb inversion clade</taxon>
        <taxon>NPAAA clade</taxon>
        <taxon>indigoferoid/millettioid clade</taxon>
        <taxon>Phaseoleae</taxon>
        <taxon>Psophocarpus</taxon>
    </lineage>
</organism>